<evidence type="ECO:0000256" key="2">
    <source>
        <dbReference type="ARBA" id="ARBA00022679"/>
    </source>
</evidence>
<evidence type="ECO:0000313" key="4">
    <source>
        <dbReference type="EMBL" id="KND00589.1"/>
    </source>
</evidence>
<evidence type="ECO:0008006" key="6">
    <source>
        <dbReference type="Google" id="ProtNLM"/>
    </source>
</evidence>
<dbReference type="Proteomes" id="UP000053201">
    <property type="component" value="Unassembled WGS sequence"/>
</dbReference>
<keyword evidence="3" id="KW-0732">Signal</keyword>
<dbReference type="GO" id="GO:0051999">
    <property type="term" value="P:mannosyl-inositol phosphorylceramide biosynthetic process"/>
    <property type="evidence" value="ECO:0007669"/>
    <property type="project" value="TreeGrafter"/>
</dbReference>
<dbReference type="eggNOG" id="ENOG502S433">
    <property type="taxonomic scope" value="Eukaryota"/>
</dbReference>
<name>A0A0L0HIE6_SPIPD</name>
<dbReference type="VEuPathDB" id="FungiDB:SPPG_03713"/>
<dbReference type="InterPro" id="IPR029044">
    <property type="entry name" value="Nucleotide-diphossugar_trans"/>
</dbReference>
<feature type="chain" id="PRO_5005540121" description="Glycosyltransferase family 32 protein" evidence="3">
    <location>
        <begin position="21"/>
        <end position="305"/>
    </location>
</feature>
<dbReference type="Gene3D" id="3.90.550.20">
    <property type="match status" value="1"/>
</dbReference>
<dbReference type="OrthoDB" id="3647at2759"/>
<dbReference type="InterPro" id="IPR007577">
    <property type="entry name" value="GlycoTrfase_DXD_sugar-bd_CS"/>
</dbReference>
<protein>
    <recommendedName>
        <fullName evidence="6">Glycosyltransferase family 32 protein</fullName>
    </recommendedName>
</protein>
<dbReference type="GO" id="GO:0000030">
    <property type="term" value="F:mannosyltransferase activity"/>
    <property type="evidence" value="ECO:0007669"/>
    <property type="project" value="TreeGrafter"/>
</dbReference>
<dbReference type="GeneID" id="27687211"/>
<evidence type="ECO:0000256" key="3">
    <source>
        <dbReference type="SAM" id="SignalP"/>
    </source>
</evidence>
<keyword evidence="2" id="KW-0808">Transferase</keyword>
<organism evidence="4 5">
    <name type="scientific">Spizellomyces punctatus (strain DAOM BR117)</name>
    <dbReference type="NCBI Taxonomy" id="645134"/>
    <lineage>
        <taxon>Eukaryota</taxon>
        <taxon>Fungi</taxon>
        <taxon>Fungi incertae sedis</taxon>
        <taxon>Chytridiomycota</taxon>
        <taxon>Chytridiomycota incertae sedis</taxon>
        <taxon>Chytridiomycetes</taxon>
        <taxon>Spizellomycetales</taxon>
        <taxon>Spizellomycetaceae</taxon>
        <taxon>Spizellomyces</taxon>
    </lineage>
</organism>
<sequence>MFRTPRIVPAISVLFLLSLASFVNVIRKTVPVLGAPIHGQSYLAELQANDFPKIIHQSWKTSKVPMRFQKWINTWQDQNPEWTYILWTDEMNRLLIANHYPWALSTYDNLPLPIERADMVRYFYLHRFGGIYADLDMECLESMNKLIMTYAPDYIANGSAVVLLGHMSEDYEFEHNIPNAWMAGTPGHSFWMHMANTILEAANQNATDNAEKTTGPVALKNTLMKYVATVGAEDRDSIRVLPPGIIYPHDWHDYAGEDVGPICWAKNEGFDEVKCKEAVVTRKAFTMTYWTHSWEGDWYKGYDNA</sequence>
<evidence type="ECO:0000256" key="1">
    <source>
        <dbReference type="ARBA" id="ARBA00009003"/>
    </source>
</evidence>
<reference evidence="4 5" key="1">
    <citation type="submission" date="2009-08" db="EMBL/GenBank/DDBJ databases">
        <title>The Genome Sequence of Spizellomyces punctatus strain DAOM BR117.</title>
        <authorList>
            <consortium name="The Broad Institute Genome Sequencing Platform"/>
            <person name="Russ C."/>
            <person name="Cuomo C."/>
            <person name="Shea T."/>
            <person name="Young S.K."/>
            <person name="Zeng Q."/>
            <person name="Koehrsen M."/>
            <person name="Haas B."/>
            <person name="Borodovsky M."/>
            <person name="Guigo R."/>
            <person name="Alvarado L."/>
            <person name="Berlin A."/>
            <person name="Bochicchio J."/>
            <person name="Borenstein D."/>
            <person name="Chapman S."/>
            <person name="Chen Z."/>
            <person name="Engels R."/>
            <person name="Freedman E."/>
            <person name="Gellesch M."/>
            <person name="Goldberg J."/>
            <person name="Griggs A."/>
            <person name="Gujja S."/>
            <person name="Heiman D."/>
            <person name="Hepburn T."/>
            <person name="Howarth C."/>
            <person name="Jen D."/>
            <person name="Larson L."/>
            <person name="Lewis B."/>
            <person name="Mehta T."/>
            <person name="Park D."/>
            <person name="Pearson M."/>
            <person name="Roberts A."/>
            <person name="Saif S."/>
            <person name="Shenoy N."/>
            <person name="Sisk P."/>
            <person name="Stolte C."/>
            <person name="Sykes S."/>
            <person name="Thomson T."/>
            <person name="Walk T."/>
            <person name="White J."/>
            <person name="Yandava C."/>
            <person name="Burger G."/>
            <person name="Gray M.W."/>
            <person name="Holland P.W.H."/>
            <person name="King N."/>
            <person name="Lang F.B.F."/>
            <person name="Roger A.J."/>
            <person name="Ruiz-Trillo I."/>
            <person name="Lander E."/>
            <person name="Nusbaum C."/>
        </authorList>
    </citation>
    <scope>NUCLEOTIDE SEQUENCE [LARGE SCALE GENOMIC DNA]</scope>
    <source>
        <strain evidence="4 5">DAOM BR117</strain>
    </source>
</reference>
<dbReference type="SUPFAM" id="SSF53448">
    <property type="entry name" value="Nucleotide-diphospho-sugar transferases"/>
    <property type="match status" value="1"/>
</dbReference>
<keyword evidence="5" id="KW-1185">Reference proteome</keyword>
<proteinExistence type="inferred from homology"/>
<accession>A0A0L0HIE6</accession>
<evidence type="ECO:0000313" key="5">
    <source>
        <dbReference type="Proteomes" id="UP000053201"/>
    </source>
</evidence>
<feature type="signal peptide" evidence="3">
    <location>
        <begin position="1"/>
        <end position="20"/>
    </location>
</feature>
<dbReference type="PANTHER" id="PTHR32385:SF23">
    <property type="entry name" value="NUCLEOTIDE-DIPHOSPHO-SUGAR TRANSFERASE"/>
    <property type="match status" value="1"/>
</dbReference>
<dbReference type="InParanoid" id="A0A0L0HIE6"/>
<dbReference type="GO" id="GO:0016020">
    <property type="term" value="C:membrane"/>
    <property type="evidence" value="ECO:0007669"/>
    <property type="project" value="GOC"/>
</dbReference>
<dbReference type="EMBL" id="KQ257455">
    <property type="protein sequence ID" value="KND00589.1"/>
    <property type="molecule type" value="Genomic_DNA"/>
</dbReference>
<dbReference type="AlphaFoldDB" id="A0A0L0HIE6"/>
<comment type="similarity">
    <text evidence="1">Belongs to the glycosyltransferase 32 family.</text>
</comment>
<dbReference type="PANTHER" id="PTHR32385">
    <property type="entry name" value="MANNOSYL PHOSPHORYLINOSITOL CERAMIDE SYNTHASE"/>
    <property type="match status" value="1"/>
</dbReference>
<dbReference type="RefSeq" id="XP_016608628.1">
    <property type="nucleotide sequence ID" value="XM_016751968.1"/>
</dbReference>
<dbReference type="OMA" id="NWANSSK"/>
<dbReference type="Pfam" id="PF04488">
    <property type="entry name" value="Gly_transf_sug"/>
    <property type="match status" value="1"/>
</dbReference>
<dbReference type="InterPro" id="IPR051706">
    <property type="entry name" value="Glycosyltransferase_domain"/>
</dbReference>
<gene>
    <name evidence="4" type="ORF">SPPG_03713</name>
</gene>
<dbReference type="STRING" id="645134.A0A0L0HIE6"/>